<name>A0A9P8PL70_9ASCO</name>
<dbReference type="GO" id="GO:0000136">
    <property type="term" value="C:mannan polymerase complex"/>
    <property type="evidence" value="ECO:0007669"/>
    <property type="project" value="TreeGrafter"/>
</dbReference>
<accession>A0A9P8PL70</accession>
<dbReference type="Gene3D" id="3.90.550.20">
    <property type="match status" value="1"/>
</dbReference>
<dbReference type="InterPro" id="IPR007577">
    <property type="entry name" value="GlycoTrfase_DXD_sugar-bd_CS"/>
</dbReference>
<keyword evidence="4" id="KW-1185">Reference proteome</keyword>
<protein>
    <recommendedName>
        <fullName evidence="5">Initiation-specific alpha-1,6-mannosyltransferase</fullName>
    </recommendedName>
</protein>
<dbReference type="AlphaFoldDB" id="A0A9P8PL70"/>
<dbReference type="Pfam" id="PF04488">
    <property type="entry name" value="Gly_transf_sug"/>
    <property type="match status" value="1"/>
</dbReference>
<dbReference type="GO" id="GO:0000009">
    <property type="term" value="F:alpha-1,6-mannosyltransferase activity"/>
    <property type="evidence" value="ECO:0007669"/>
    <property type="project" value="InterPro"/>
</dbReference>
<dbReference type="InterPro" id="IPR029044">
    <property type="entry name" value="Nucleotide-diphossugar_trans"/>
</dbReference>
<reference evidence="3" key="1">
    <citation type="journal article" date="2021" name="Open Biol.">
        <title>Shared evolutionary footprints suggest mitochondrial oxidative damage underlies multiple complex I losses in fungi.</title>
        <authorList>
            <person name="Schikora-Tamarit M.A."/>
            <person name="Marcet-Houben M."/>
            <person name="Nosek J."/>
            <person name="Gabaldon T."/>
        </authorList>
    </citation>
    <scope>NUCLEOTIDE SEQUENCE</scope>
    <source>
        <strain evidence="3">CBS6341</strain>
    </source>
</reference>
<feature type="transmembrane region" description="Helical" evidence="2">
    <location>
        <begin position="20"/>
        <end position="39"/>
    </location>
</feature>
<organism evidence="3 4">
    <name type="scientific">Wickerhamomyces mucosus</name>
    <dbReference type="NCBI Taxonomy" id="1378264"/>
    <lineage>
        <taxon>Eukaryota</taxon>
        <taxon>Fungi</taxon>
        <taxon>Dikarya</taxon>
        <taxon>Ascomycota</taxon>
        <taxon>Saccharomycotina</taxon>
        <taxon>Saccharomycetes</taxon>
        <taxon>Phaffomycetales</taxon>
        <taxon>Wickerhamomycetaceae</taxon>
        <taxon>Wickerhamomyces</taxon>
    </lineage>
</organism>
<dbReference type="Proteomes" id="UP000769528">
    <property type="component" value="Unassembled WGS sequence"/>
</dbReference>
<evidence type="ECO:0000313" key="4">
    <source>
        <dbReference type="Proteomes" id="UP000769528"/>
    </source>
</evidence>
<evidence type="ECO:0000313" key="3">
    <source>
        <dbReference type="EMBL" id="KAH3673304.1"/>
    </source>
</evidence>
<sequence length="399" mass="46141">MGISEIQKFLEKNKRAKTGLFATILIFIIYQLNSSIYGVSKQNSQYSSNLPTSDSKKSSIEIFNTPVVRLTDESSLREQLHYQFAYRPNEPLPKYIWQTWKVHELEDEFPEKFKAFTKEWKELSEGYVYQLIPDSSVLPLLEKLYASTPRVIQAYKLLPKPILKADFFRYLLLFAMGGIYSDIDTVLLKNPKEWVSFNETIYNEPNNVGLVIGIEADPDRPDWNTYYANRVQFCQWTIQAKKGHPALGEIIAQIVEKTLKKHYDGTIDKVVGKDAGDDIMNWTGPGLFTDSLFKYFNAVKDYKKDFRLVNPIPPNKYNKNSDDSNEIDWKFFTLMDDNPVLFDDVLILPITSFSPGVGHMGSKKISDPTAYVRHMFEGSWKPEDEKHIGKDQKRGKKNH</sequence>
<keyword evidence="2" id="KW-0472">Membrane</keyword>
<keyword evidence="2" id="KW-1133">Transmembrane helix</keyword>
<dbReference type="PANTHER" id="PTHR31834:SF1">
    <property type="entry name" value="INITIATION-SPECIFIC ALPHA-1,6-MANNOSYLTRANSFERASE"/>
    <property type="match status" value="1"/>
</dbReference>
<proteinExistence type="inferred from homology"/>
<evidence type="ECO:0000256" key="1">
    <source>
        <dbReference type="ARBA" id="ARBA00009003"/>
    </source>
</evidence>
<comment type="similarity">
    <text evidence="1">Belongs to the glycosyltransferase 32 family.</text>
</comment>
<evidence type="ECO:0000256" key="2">
    <source>
        <dbReference type="SAM" id="Phobius"/>
    </source>
</evidence>
<dbReference type="GO" id="GO:0006487">
    <property type="term" value="P:protein N-linked glycosylation"/>
    <property type="evidence" value="ECO:0007669"/>
    <property type="project" value="TreeGrafter"/>
</dbReference>
<keyword evidence="2" id="KW-0812">Transmembrane</keyword>
<dbReference type="SUPFAM" id="SSF53448">
    <property type="entry name" value="Nucleotide-diphospho-sugar transferases"/>
    <property type="match status" value="1"/>
</dbReference>
<dbReference type="InterPro" id="IPR039367">
    <property type="entry name" value="Och1-like"/>
</dbReference>
<gene>
    <name evidence="3" type="ORF">WICMUC_003764</name>
</gene>
<comment type="caution">
    <text evidence="3">The sequence shown here is derived from an EMBL/GenBank/DDBJ whole genome shotgun (WGS) entry which is preliminary data.</text>
</comment>
<dbReference type="PANTHER" id="PTHR31834">
    <property type="entry name" value="INITIATION-SPECIFIC ALPHA-1,6-MANNOSYLTRANSFERASE"/>
    <property type="match status" value="1"/>
</dbReference>
<reference evidence="3" key="2">
    <citation type="submission" date="2021-01" db="EMBL/GenBank/DDBJ databases">
        <authorList>
            <person name="Schikora-Tamarit M.A."/>
        </authorList>
    </citation>
    <scope>NUCLEOTIDE SEQUENCE</scope>
    <source>
        <strain evidence="3">CBS6341</strain>
    </source>
</reference>
<dbReference type="EMBL" id="JAEUBF010001028">
    <property type="protein sequence ID" value="KAH3673304.1"/>
    <property type="molecule type" value="Genomic_DNA"/>
</dbReference>
<evidence type="ECO:0008006" key="5">
    <source>
        <dbReference type="Google" id="ProtNLM"/>
    </source>
</evidence>
<dbReference type="OrthoDB" id="409543at2759"/>